<protein>
    <submittedName>
        <fullName evidence="1">Uncharacterized protein</fullName>
    </submittedName>
</protein>
<dbReference type="AlphaFoldDB" id="A0A2K3PPC8"/>
<name>A0A2K3PPC8_TRIPR</name>
<dbReference type="PANTHER" id="PTHR33702">
    <property type="entry name" value="BNAA09G40010D PROTEIN"/>
    <property type="match status" value="1"/>
</dbReference>
<accession>A0A2K3PPC8</accession>
<gene>
    <name evidence="1" type="ORF">L195_g013878</name>
</gene>
<comment type="caution">
    <text evidence="1">The sequence shown here is derived from an EMBL/GenBank/DDBJ whole genome shotgun (WGS) entry which is preliminary data.</text>
</comment>
<sequence length="234" mass="27522">MMKNVEVESLIPKPTRYLRRRRYQRLDADGAATGDGKKMKAIRLKRRQWRIRAVPRLTWAIRSPIKMWTKLKNTYEKFMLKSMNTDTIFGNKKVGDVSKDYTRDAFEARLIFEISKALVASHELNSMECDCIGDWEVSGLDDLSFLASLQIVLFPFFITSSILRTDFCARDSLKWPALRPLWNAATNIYWFEFDTSVILMSWLHYKQAEELKAYPRRAILSKDCYMRKYTIVSC</sequence>
<dbReference type="EMBL" id="ASHM01009117">
    <property type="protein sequence ID" value="PNY17140.1"/>
    <property type="molecule type" value="Genomic_DNA"/>
</dbReference>
<organism evidence="1 2">
    <name type="scientific">Trifolium pratense</name>
    <name type="common">Red clover</name>
    <dbReference type="NCBI Taxonomy" id="57577"/>
    <lineage>
        <taxon>Eukaryota</taxon>
        <taxon>Viridiplantae</taxon>
        <taxon>Streptophyta</taxon>
        <taxon>Embryophyta</taxon>
        <taxon>Tracheophyta</taxon>
        <taxon>Spermatophyta</taxon>
        <taxon>Magnoliopsida</taxon>
        <taxon>eudicotyledons</taxon>
        <taxon>Gunneridae</taxon>
        <taxon>Pentapetalae</taxon>
        <taxon>rosids</taxon>
        <taxon>fabids</taxon>
        <taxon>Fabales</taxon>
        <taxon>Fabaceae</taxon>
        <taxon>Papilionoideae</taxon>
        <taxon>50 kb inversion clade</taxon>
        <taxon>NPAAA clade</taxon>
        <taxon>Hologalegina</taxon>
        <taxon>IRL clade</taxon>
        <taxon>Trifolieae</taxon>
        <taxon>Trifolium</taxon>
    </lineage>
</organism>
<dbReference type="PANTHER" id="PTHR33702:SF16">
    <property type="match status" value="1"/>
</dbReference>
<dbReference type="Proteomes" id="UP000236291">
    <property type="component" value="Unassembled WGS sequence"/>
</dbReference>
<proteinExistence type="predicted"/>
<evidence type="ECO:0000313" key="1">
    <source>
        <dbReference type="EMBL" id="PNY17140.1"/>
    </source>
</evidence>
<evidence type="ECO:0000313" key="2">
    <source>
        <dbReference type="Proteomes" id="UP000236291"/>
    </source>
</evidence>
<reference evidence="1 2" key="2">
    <citation type="journal article" date="2017" name="Front. Plant Sci.">
        <title>Gene Classification and Mining of Molecular Markers Useful in Red Clover (Trifolium pratense) Breeding.</title>
        <authorList>
            <person name="Istvanek J."/>
            <person name="Dluhosova J."/>
            <person name="Dluhos P."/>
            <person name="Patkova L."/>
            <person name="Nedelnik J."/>
            <person name="Repkova J."/>
        </authorList>
    </citation>
    <scope>NUCLEOTIDE SEQUENCE [LARGE SCALE GENOMIC DNA]</scope>
    <source>
        <strain evidence="2">cv. Tatra</strain>
        <tissue evidence="1">Young leaves</tissue>
    </source>
</reference>
<reference evidence="1 2" key="1">
    <citation type="journal article" date="2014" name="Am. J. Bot.">
        <title>Genome assembly and annotation for red clover (Trifolium pratense; Fabaceae).</title>
        <authorList>
            <person name="Istvanek J."/>
            <person name="Jaros M."/>
            <person name="Krenek A."/>
            <person name="Repkova J."/>
        </authorList>
    </citation>
    <scope>NUCLEOTIDE SEQUENCE [LARGE SCALE GENOMIC DNA]</scope>
    <source>
        <strain evidence="2">cv. Tatra</strain>
        <tissue evidence="1">Young leaves</tissue>
    </source>
</reference>